<feature type="transmembrane region" description="Helical" evidence="5">
    <location>
        <begin position="609"/>
        <end position="629"/>
    </location>
</feature>
<evidence type="ECO:0000256" key="1">
    <source>
        <dbReference type="ARBA" id="ARBA00004651"/>
    </source>
</evidence>
<keyword evidence="3 5" id="KW-1133">Transmembrane helix</keyword>
<evidence type="ECO:0000313" key="7">
    <source>
        <dbReference type="EMBL" id="OAI15474.1"/>
    </source>
</evidence>
<feature type="domain" description="ABC transmembrane type-1" evidence="6">
    <location>
        <begin position="457"/>
        <end position="745"/>
    </location>
</feature>
<protein>
    <submittedName>
        <fullName evidence="7">Phosphate ABC transporter permease</fullName>
    </submittedName>
</protein>
<keyword evidence="4 5" id="KW-0472">Membrane</keyword>
<evidence type="ECO:0000313" key="8">
    <source>
        <dbReference type="Proteomes" id="UP000078476"/>
    </source>
</evidence>
<dbReference type="OrthoDB" id="9785113at2"/>
<keyword evidence="5" id="KW-0813">Transport</keyword>
<dbReference type="SUPFAM" id="SSF161098">
    <property type="entry name" value="MetI-like"/>
    <property type="match status" value="2"/>
</dbReference>
<dbReference type="GO" id="GO:0055085">
    <property type="term" value="P:transmembrane transport"/>
    <property type="evidence" value="ECO:0007669"/>
    <property type="project" value="InterPro"/>
</dbReference>
<feature type="transmembrane region" description="Helical" evidence="5">
    <location>
        <begin position="565"/>
        <end position="589"/>
    </location>
</feature>
<comment type="similarity">
    <text evidence="5">Belongs to the binding-protein-dependent transport system permease family.</text>
</comment>
<evidence type="ECO:0000256" key="3">
    <source>
        <dbReference type="ARBA" id="ARBA00022989"/>
    </source>
</evidence>
<dbReference type="InterPro" id="IPR036322">
    <property type="entry name" value="WD40_repeat_dom_sf"/>
</dbReference>
<dbReference type="PANTHER" id="PTHR42727">
    <property type="entry name" value="PHOSPHATE TRANSPORT SYSTEM PERMEASE PROTEIN"/>
    <property type="match status" value="1"/>
</dbReference>
<dbReference type="SUPFAM" id="SSF50978">
    <property type="entry name" value="WD40 repeat-like"/>
    <property type="match status" value="1"/>
</dbReference>
<dbReference type="PROSITE" id="PS50928">
    <property type="entry name" value="ABC_TM1"/>
    <property type="match status" value="1"/>
</dbReference>
<keyword evidence="8" id="KW-1185">Reference proteome</keyword>
<name>A0A177NCX6_9GAMM</name>
<dbReference type="GO" id="GO:0005886">
    <property type="term" value="C:plasma membrane"/>
    <property type="evidence" value="ECO:0007669"/>
    <property type="project" value="UniProtKB-SubCell"/>
</dbReference>
<dbReference type="Gene3D" id="2.130.10.10">
    <property type="entry name" value="YVTN repeat-like/Quinoprotein amine dehydrogenase"/>
    <property type="match status" value="1"/>
</dbReference>
<dbReference type="EMBL" id="LUUI01000102">
    <property type="protein sequence ID" value="OAI15474.1"/>
    <property type="molecule type" value="Genomic_DNA"/>
</dbReference>
<feature type="transmembrane region" description="Helical" evidence="5">
    <location>
        <begin position="32"/>
        <end position="57"/>
    </location>
</feature>
<dbReference type="Pfam" id="PF00528">
    <property type="entry name" value="BPD_transp_1"/>
    <property type="match status" value="1"/>
</dbReference>
<dbReference type="RefSeq" id="WP_066982440.1">
    <property type="nucleotide sequence ID" value="NZ_LUUI01000102.1"/>
</dbReference>
<accession>A0A177NCX6</accession>
<evidence type="ECO:0000256" key="4">
    <source>
        <dbReference type="ARBA" id="ARBA00023136"/>
    </source>
</evidence>
<feature type="transmembrane region" description="Helical" evidence="5">
    <location>
        <begin position="724"/>
        <end position="745"/>
    </location>
</feature>
<organism evidence="7 8">
    <name type="scientific">Methylomonas lenta</name>
    <dbReference type="NCBI Taxonomy" id="980561"/>
    <lineage>
        <taxon>Bacteria</taxon>
        <taxon>Pseudomonadati</taxon>
        <taxon>Pseudomonadota</taxon>
        <taxon>Gammaproteobacteria</taxon>
        <taxon>Methylococcales</taxon>
        <taxon>Methylococcaceae</taxon>
        <taxon>Methylomonas</taxon>
    </lineage>
</organism>
<feature type="transmembrane region" description="Helical" evidence="5">
    <location>
        <begin position="498"/>
        <end position="518"/>
    </location>
</feature>
<dbReference type="InterPro" id="IPR035906">
    <property type="entry name" value="MetI-like_sf"/>
</dbReference>
<reference evidence="7 8" key="1">
    <citation type="submission" date="2016-03" db="EMBL/GenBank/DDBJ databases">
        <authorList>
            <person name="Ploux O."/>
        </authorList>
    </citation>
    <scope>NUCLEOTIDE SEQUENCE [LARGE SCALE GENOMIC DNA]</scope>
    <source>
        <strain evidence="7 8">R-45370</strain>
    </source>
</reference>
<feature type="transmembrane region" description="Helical" evidence="5">
    <location>
        <begin position="658"/>
        <end position="679"/>
    </location>
</feature>
<dbReference type="InterPro" id="IPR015943">
    <property type="entry name" value="WD40/YVTN_repeat-like_dom_sf"/>
</dbReference>
<gene>
    <name evidence="7" type="ORF">A1359_00885</name>
</gene>
<sequence length="759" mass="84010">MPENQSSSSKSTLLQLSSSDAYQRWRLLKDKIVAHAVVFGGLSIILAIVLIFFYLLYVVFPLLLPAHAEAVNQYSAPEQALGKTVFLSMEEQNEVGVRFTDQAKVIFFNVADGATIRIDPLPIPEGVQITSYAHGGVDKGVIAYGLSDGRALVVKHAYKLSYPNDKRVITPSIQYPLGQEPVVVDNLGQPLIKLAVKLGDKSNTLFAKTADNRLVLTNLSKKESLFDDEVSWERIDSDIDLPSENIEFVLMDKEQRNLYLASRSGELSVIDITDKSKPTAAYKLNVTSQGIQITSMEFLNGDISVLIGDSTGLLSQWTIVRDKQNHYSVQKLRSFKVSDSPLVTINPEQRRKGMLVADTQGVIGIYNSTSEREAIKEKAFNGKPIAVTLSPRANAMLLETEDAKIHFWTVENEHPEVSWSSLWEKVWYESYPEPDYIWQSSAASNDFEPKMSLTPLVFGTLKAAFYSMLVAIPLALFGAIYTGYFMATGMRQYVKPGIEIMGALPTVILGFLAGLWLAPFVEKNLTGIFAMLFVVPVVVMLFAYCWQFMPKTIRNKLPEGWDAILLLPVIVLSCWLAFVISPGIDALFFNGDLRIWMLKELDIGYDQRNTLVVGLAMGFAVIPMVFSIAEDAIFSVPKHLTTGSLALGATPWQTLAKVVILTASPGIFSAVMIGLGRAVGETMIVLMATGNTPVMDLSIFQGLRTLSANIAVEMPEAEVNSTHYRVLFLAALVLFMFTFVVNSVAELIRQNLRQKYSSL</sequence>
<evidence type="ECO:0000256" key="2">
    <source>
        <dbReference type="ARBA" id="ARBA00022692"/>
    </source>
</evidence>
<comment type="subcellular location">
    <subcellularLocation>
        <location evidence="1 5">Cell membrane</location>
        <topology evidence="1 5">Multi-pass membrane protein</topology>
    </subcellularLocation>
</comment>
<dbReference type="Proteomes" id="UP000078476">
    <property type="component" value="Unassembled WGS sequence"/>
</dbReference>
<evidence type="ECO:0000256" key="5">
    <source>
        <dbReference type="RuleBase" id="RU363032"/>
    </source>
</evidence>
<dbReference type="PANTHER" id="PTHR42727:SF1">
    <property type="entry name" value="PHOSPHATE TRANSPORT SYSTEM PERMEASE"/>
    <property type="match status" value="1"/>
</dbReference>
<evidence type="ECO:0000259" key="6">
    <source>
        <dbReference type="PROSITE" id="PS50928"/>
    </source>
</evidence>
<comment type="caution">
    <text evidence="7">The sequence shown here is derived from an EMBL/GenBank/DDBJ whole genome shotgun (WGS) entry which is preliminary data.</text>
</comment>
<proteinExistence type="inferred from homology"/>
<dbReference type="STRING" id="980561.A1359_00885"/>
<feature type="transmembrane region" description="Helical" evidence="5">
    <location>
        <begin position="524"/>
        <end position="544"/>
    </location>
</feature>
<dbReference type="CDD" id="cd06261">
    <property type="entry name" value="TM_PBP2"/>
    <property type="match status" value="1"/>
</dbReference>
<dbReference type="Gene3D" id="1.10.3720.10">
    <property type="entry name" value="MetI-like"/>
    <property type="match status" value="1"/>
</dbReference>
<feature type="transmembrane region" description="Helical" evidence="5">
    <location>
        <begin position="463"/>
        <end position="486"/>
    </location>
</feature>
<dbReference type="AlphaFoldDB" id="A0A177NCX6"/>
<keyword evidence="2 5" id="KW-0812">Transmembrane</keyword>
<dbReference type="InterPro" id="IPR000515">
    <property type="entry name" value="MetI-like"/>
</dbReference>